<evidence type="ECO:0000313" key="2">
    <source>
        <dbReference type="EMBL" id="TNN60456.1"/>
    </source>
</evidence>
<reference evidence="2 3" key="1">
    <citation type="submission" date="2019-03" db="EMBL/GenBank/DDBJ databases">
        <title>First draft genome of Liparis tanakae, snailfish: a comprehensive survey of snailfish specific genes.</title>
        <authorList>
            <person name="Kim W."/>
            <person name="Song I."/>
            <person name="Jeong J.-H."/>
            <person name="Kim D."/>
            <person name="Kim S."/>
            <person name="Ryu S."/>
            <person name="Song J.Y."/>
            <person name="Lee S.K."/>
        </authorList>
    </citation>
    <scope>NUCLEOTIDE SEQUENCE [LARGE SCALE GENOMIC DNA]</scope>
    <source>
        <tissue evidence="2">Muscle</tissue>
    </source>
</reference>
<evidence type="ECO:0000256" key="1">
    <source>
        <dbReference type="SAM" id="Phobius"/>
    </source>
</evidence>
<gene>
    <name evidence="2" type="ORF">EYF80_029307</name>
</gene>
<keyword evidence="1" id="KW-1133">Transmembrane helix</keyword>
<sequence>MNSPPCRSYLAAPGVLAVLDLILTGVVGVGVQVAVAALETHTHTQLYRREQSRASGAVSSILYVKLRIINTRLAERPPKSLKRLLYEIRSALLTVTDRVIRDVLEGLKHLGTCRQQHQQLPNPAGQVLGVQSLLRRSVAPTSGLSWTFSVLGPGGLKQASISSRSNSVGSSWPEEIMRTDRRREDLRELTWEVRRLPAALAELLQLGLLVHLLLLQVLVPVGHLRPQVGHLVAGVDVGHRVAAGVLVLMDRRACGDVER</sequence>
<dbReference type="Proteomes" id="UP000314294">
    <property type="component" value="Unassembled WGS sequence"/>
</dbReference>
<name>A0A4Z2H3R6_9TELE</name>
<accession>A0A4Z2H3R6</accession>
<protein>
    <submittedName>
        <fullName evidence="2">Uncharacterized protein</fullName>
    </submittedName>
</protein>
<keyword evidence="1" id="KW-0812">Transmembrane</keyword>
<proteinExistence type="predicted"/>
<evidence type="ECO:0000313" key="3">
    <source>
        <dbReference type="Proteomes" id="UP000314294"/>
    </source>
</evidence>
<comment type="caution">
    <text evidence="2">The sequence shown here is derived from an EMBL/GenBank/DDBJ whole genome shotgun (WGS) entry which is preliminary data.</text>
</comment>
<keyword evidence="3" id="KW-1185">Reference proteome</keyword>
<dbReference type="AlphaFoldDB" id="A0A4Z2H3R6"/>
<organism evidence="2 3">
    <name type="scientific">Liparis tanakae</name>
    <name type="common">Tanaka's snailfish</name>
    <dbReference type="NCBI Taxonomy" id="230148"/>
    <lineage>
        <taxon>Eukaryota</taxon>
        <taxon>Metazoa</taxon>
        <taxon>Chordata</taxon>
        <taxon>Craniata</taxon>
        <taxon>Vertebrata</taxon>
        <taxon>Euteleostomi</taxon>
        <taxon>Actinopterygii</taxon>
        <taxon>Neopterygii</taxon>
        <taxon>Teleostei</taxon>
        <taxon>Neoteleostei</taxon>
        <taxon>Acanthomorphata</taxon>
        <taxon>Eupercaria</taxon>
        <taxon>Perciformes</taxon>
        <taxon>Cottioidei</taxon>
        <taxon>Cottales</taxon>
        <taxon>Liparidae</taxon>
        <taxon>Liparis</taxon>
    </lineage>
</organism>
<dbReference type="EMBL" id="SRLO01000333">
    <property type="protein sequence ID" value="TNN60456.1"/>
    <property type="molecule type" value="Genomic_DNA"/>
</dbReference>
<feature type="transmembrane region" description="Helical" evidence="1">
    <location>
        <begin position="12"/>
        <end position="38"/>
    </location>
</feature>
<keyword evidence="1" id="KW-0472">Membrane</keyword>